<dbReference type="GeneID" id="89975286"/>
<dbReference type="EMBL" id="JAVRRD010000027">
    <property type="protein sequence ID" value="KAK5047175.1"/>
    <property type="molecule type" value="Genomic_DNA"/>
</dbReference>
<dbReference type="PANTHER" id="PTHR46438:SF11">
    <property type="entry name" value="LIPASE-RELATED"/>
    <property type="match status" value="1"/>
</dbReference>
<proteinExistence type="predicted"/>
<sequence>MAKITGEASPADVKHVEINGTTLAYRESGVGEPLVLVHGHISDFRTWTQLEAKLRTKFHVYSYSRRFAWPNEKIKDGEGQSWEQDSLDLAGFIETLDIGPVHALGNSSGATAILYLARTKPHLFQTLLLEEPPLITLFLPSLPPSALSVLKFLISHPISFLPVMIYGGTTIAPAIELSKQGKYEDALSTFGSGCLGPKYWPRALADAERNKWTEDNSLWLCHFMRYNELPNYTPEDAKKIAIPTLLLTGADGPYFQQCICAEMLRLCGAKKKTEVKIQDAGHLMHEDNPQGVYEAIIEFLGAS</sequence>
<dbReference type="Proteomes" id="UP001358417">
    <property type="component" value="Unassembled WGS sequence"/>
</dbReference>
<name>A0AAV9N2U4_9EURO</name>
<dbReference type="RefSeq" id="XP_064702742.1">
    <property type="nucleotide sequence ID" value="XM_064850673.1"/>
</dbReference>
<dbReference type="AlphaFoldDB" id="A0AAV9N2U4"/>
<comment type="caution">
    <text evidence="2">The sequence shown here is derived from an EMBL/GenBank/DDBJ whole genome shotgun (WGS) entry which is preliminary data.</text>
</comment>
<evidence type="ECO:0000313" key="2">
    <source>
        <dbReference type="EMBL" id="KAK5047175.1"/>
    </source>
</evidence>
<evidence type="ECO:0000259" key="1">
    <source>
        <dbReference type="Pfam" id="PF12697"/>
    </source>
</evidence>
<dbReference type="Pfam" id="PF12697">
    <property type="entry name" value="Abhydrolase_6"/>
    <property type="match status" value="1"/>
</dbReference>
<dbReference type="Gene3D" id="3.40.50.1820">
    <property type="entry name" value="alpha/beta hydrolase"/>
    <property type="match status" value="1"/>
</dbReference>
<reference evidence="2 3" key="1">
    <citation type="submission" date="2023-08" db="EMBL/GenBank/DDBJ databases">
        <title>Black Yeasts Isolated from many extreme environments.</title>
        <authorList>
            <person name="Coleine C."/>
            <person name="Stajich J.E."/>
            <person name="Selbmann L."/>
        </authorList>
    </citation>
    <scope>NUCLEOTIDE SEQUENCE [LARGE SCALE GENOMIC DNA]</scope>
    <source>
        <strain evidence="2 3">CCFEE 5792</strain>
    </source>
</reference>
<evidence type="ECO:0000313" key="3">
    <source>
        <dbReference type="Proteomes" id="UP001358417"/>
    </source>
</evidence>
<organism evidence="2 3">
    <name type="scientific">Exophiala bonariae</name>
    <dbReference type="NCBI Taxonomy" id="1690606"/>
    <lineage>
        <taxon>Eukaryota</taxon>
        <taxon>Fungi</taxon>
        <taxon>Dikarya</taxon>
        <taxon>Ascomycota</taxon>
        <taxon>Pezizomycotina</taxon>
        <taxon>Eurotiomycetes</taxon>
        <taxon>Chaetothyriomycetidae</taxon>
        <taxon>Chaetothyriales</taxon>
        <taxon>Herpotrichiellaceae</taxon>
        <taxon>Exophiala</taxon>
    </lineage>
</organism>
<dbReference type="SUPFAM" id="SSF53474">
    <property type="entry name" value="alpha/beta-Hydrolases"/>
    <property type="match status" value="1"/>
</dbReference>
<dbReference type="InterPro" id="IPR000073">
    <property type="entry name" value="AB_hydrolase_1"/>
</dbReference>
<feature type="domain" description="AB hydrolase-1" evidence="1">
    <location>
        <begin position="34"/>
        <end position="295"/>
    </location>
</feature>
<gene>
    <name evidence="2" type="ORF">LTR84_007118</name>
</gene>
<keyword evidence="3" id="KW-1185">Reference proteome</keyword>
<protein>
    <recommendedName>
        <fullName evidence="1">AB hydrolase-1 domain-containing protein</fullName>
    </recommendedName>
</protein>
<dbReference type="InterPro" id="IPR029058">
    <property type="entry name" value="AB_hydrolase_fold"/>
</dbReference>
<accession>A0AAV9N2U4</accession>
<dbReference type="PANTHER" id="PTHR46438">
    <property type="entry name" value="ALPHA/BETA-HYDROLASES SUPERFAMILY PROTEIN"/>
    <property type="match status" value="1"/>
</dbReference>